<dbReference type="PANTHER" id="PTHR37984">
    <property type="entry name" value="PROTEIN CBG26694"/>
    <property type="match status" value="1"/>
</dbReference>
<dbReference type="Pfam" id="PF17917">
    <property type="entry name" value="RT_RNaseH"/>
    <property type="match status" value="1"/>
</dbReference>
<gene>
    <name evidence="8" type="ORF">Tco_0890679</name>
</gene>
<dbReference type="InterPro" id="IPR036397">
    <property type="entry name" value="RNaseH_sf"/>
</dbReference>
<keyword evidence="2" id="KW-0548">Nucleotidyltransferase</keyword>
<dbReference type="InterPro" id="IPR041373">
    <property type="entry name" value="RT_RNaseH"/>
</dbReference>
<dbReference type="Gene3D" id="3.30.70.270">
    <property type="match status" value="2"/>
</dbReference>
<dbReference type="Gene3D" id="1.10.340.70">
    <property type="match status" value="1"/>
</dbReference>
<dbReference type="SUPFAM" id="SSF56672">
    <property type="entry name" value="DNA/RNA polymerases"/>
    <property type="match status" value="1"/>
</dbReference>
<keyword evidence="6 8" id="KW-0695">RNA-directed DNA polymerase</keyword>
<evidence type="ECO:0000256" key="6">
    <source>
        <dbReference type="ARBA" id="ARBA00022918"/>
    </source>
</evidence>
<evidence type="ECO:0000313" key="9">
    <source>
        <dbReference type="Proteomes" id="UP001151760"/>
    </source>
</evidence>
<dbReference type="Pfam" id="PF17921">
    <property type="entry name" value="Integrase_H2C2"/>
    <property type="match status" value="1"/>
</dbReference>
<dbReference type="InterPro" id="IPR043502">
    <property type="entry name" value="DNA/RNA_pol_sf"/>
</dbReference>
<dbReference type="EMBL" id="BQNB010013830">
    <property type="protein sequence ID" value="GJT20742.1"/>
    <property type="molecule type" value="Genomic_DNA"/>
</dbReference>
<dbReference type="PROSITE" id="PS50994">
    <property type="entry name" value="INTEGRASE"/>
    <property type="match status" value="1"/>
</dbReference>
<dbReference type="CDD" id="cd09274">
    <property type="entry name" value="RNase_HI_RT_Ty3"/>
    <property type="match status" value="1"/>
</dbReference>
<organism evidence="8 9">
    <name type="scientific">Tanacetum coccineum</name>
    <dbReference type="NCBI Taxonomy" id="301880"/>
    <lineage>
        <taxon>Eukaryota</taxon>
        <taxon>Viridiplantae</taxon>
        <taxon>Streptophyta</taxon>
        <taxon>Embryophyta</taxon>
        <taxon>Tracheophyta</taxon>
        <taxon>Spermatophyta</taxon>
        <taxon>Magnoliopsida</taxon>
        <taxon>eudicotyledons</taxon>
        <taxon>Gunneridae</taxon>
        <taxon>Pentapetalae</taxon>
        <taxon>asterids</taxon>
        <taxon>campanulids</taxon>
        <taxon>Asterales</taxon>
        <taxon>Asteraceae</taxon>
        <taxon>Asteroideae</taxon>
        <taxon>Anthemideae</taxon>
        <taxon>Anthemidinae</taxon>
        <taxon>Tanacetum</taxon>
    </lineage>
</organism>
<evidence type="ECO:0000256" key="4">
    <source>
        <dbReference type="ARBA" id="ARBA00022759"/>
    </source>
</evidence>
<keyword evidence="9" id="KW-1185">Reference proteome</keyword>
<evidence type="ECO:0000256" key="5">
    <source>
        <dbReference type="ARBA" id="ARBA00022801"/>
    </source>
</evidence>
<name>A0ABQ5C426_9ASTR</name>
<evidence type="ECO:0000313" key="8">
    <source>
        <dbReference type="EMBL" id="GJT20742.1"/>
    </source>
</evidence>
<evidence type="ECO:0000256" key="2">
    <source>
        <dbReference type="ARBA" id="ARBA00022695"/>
    </source>
</evidence>
<keyword evidence="1" id="KW-0808">Transferase</keyword>
<dbReference type="GO" id="GO:0003964">
    <property type="term" value="F:RNA-directed DNA polymerase activity"/>
    <property type="evidence" value="ECO:0007669"/>
    <property type="project" value="UniProtKB-KW"/>
</dbReference>
<feature type="domain" description="Integrase catalytic" evidence="7">
    <location>
        <begin position="454"/>
        <end position="550"/>
    </location>
</feature>
<evidence type="ECO:0000256" key="1">
    <source>
        <dbReference type="ARBA" id="ARBA00022679"/>
    </source>
</evidence>
<proteinExistence type="predicted"/>
<comment type="caution">
    <text evidence="8">The sequence shown here is derived from an EMBL/GenBank/DDBJ whole genome shotgun (WGS) entry which is preliminary data.</text>
</comment>
<evidence type="ECO:0000256" key="3">
    <source>
        <dbReference type="ARBA" id="ARBA00022722"/>
    </source>
</evidence>
<dbReference type="InterPro" id="IPR012337">
    <property type="entry name" value="RNaseH-like_sf"/>
</dbReference>
<dbReference type="InterPro" id="IPR001584">
    <property type="entry name" value="Integrase_cat-core"/>
</dbReference>
<keyword evidence="5" id="KW-0378">Hydrolase</keyword>
<protein>
    <submittedName>
        <fullName evidence="8">Reverse transcriptase domain-containing protein</fullName>
    </submittedName>
</protein>
<dbReference type="InterPro" id="IPR041588">
    <property type="entry name" value="Integrase_H2C2"/>
</dbReference>
<reference evidence="8" key="1">
    <citation type="journal article" date="2022" name="Int. J. Mol. Sci.">
        <title>Draft Genome of Tanacetum Coccineum: Genomic Comparison of Closely Related Tanacetum-Family Plants.</title>
        <authorList>
            <person name="Yamashiro T."/>
            <person name="Shiraishi A."/>
            <person name="Nakayama K."/>
            <person name="Satake H."/>
        </authorList>
    </citation>
    <scope>NUCLEOTIDE SEQUENCE</scope>
</reference>
<dbReference type="Gene3D" id="3.30.420.10">
    <property type="entry name" value="Ribonuclease H-like superfamily/Ribonuclease H"/>
    <property type="match status" value="1"/>
</dbReference>
<dbReference type="InterPro" id="IPR050951">
    <property type="entry name" value="Retrovirus_Pol_polyprotein"/>
</dbReference>
<dbReference type="PANTHER" id="PTHR37984:SF5">
    <property type="entry name" value="PROTEIN NYNRIN-LIKE"/>
    <property type="match status" value="1"/>
</dbReference>
<sequence length="550" mass="63364">MALVPAAGVILGIGPLKSAFCLVLGSSPWRLEEVDNKCQKVVIVCHEKIVRIPVEKGKVLCVQGERNVRKTKTLMSTKANEPMLRDIPISDARSKVAISTSAFGDARTIRATLRVARQGIYSAKSLTMGSASFTKEDHENHLRLMLDLLKKEKLYAKFSKCEFWLQEVHFLGHVVNHDGIHVDPSKIEAVKSWKAPKTPSEVRSFLGLAGYYRRFIKNFSKIAKPLTSLTQKNQKYEWGEKQEEAFPTLKDNLCNAPILSLPDAVEYFMVYCDASNQGLGCVLMQRDKVIAYVLRQLKSHRKNYMTHDLELGAVVFALKIWRHYLYRTKNVIYTDHKSLQHIFNQKDLNMHQRRWLELFSNYECEIKYHQGEAFKDETVIAEGLNVGGVRTKIMDEAHKTRYFVHPRADKMYYDLRDMYWWPGMKKEIAIYVSKCLTCAKVKAKHQRPSGLLQQPEIPEWKWEKIAMDFITKLSRSSSGHDAIWVIVDRLTKSAHFLAIREDYSMEKLARLYIDEIVAWHGVPTSIISDRDGRFTSWFGSNNAKKRLGTL</sequence>
<dbReference type="Proteomes" id="UP001151760">
    <property type="component" value="Unassembled WGS sequence"/>
</dbReference>
<reference evidence="8" key="2">
    <citation type="submission" date="2022-01" db="EMBL/GenBank/DDBJ databases">
        <authorList>
            <person name="Yamashiro T."/>
            <person name="Shiraishi A."/>
            <person name="Satake H."/>
            <person name="Nakayama K."/>
        </authorList>
    </citation>
    <scope>NUCLEOTIDE SEQUENCE</scope>
</reference>
<evidence type="ECO:0000259" key="7">
    <source>
        <dbReference type="PROSITE" id="PS50994"/>
    </source>
</evidence>
<dbReference type="SUPFAM" id="SSF53098">
    <property type="entry name" value="Ribonuclease H-like"/>
    <property type="match status" value="1"/>
</dbReference>
<dbReference type="InterPro" id="IPR043128">
    <property type="entry name" value="Rev_trsase/Diguanyl_cyclase"/>
</dbReference>
<keyword evidence="3" id="KW-0540">Nuclease</keyword>
<accession>A0ABQ5C426</accession>
<keyword evidence="4" id="KW-0255">Endonuclease</keyword>